<accession>W8UBQ7</accession>
<evidence type="ECO:0000259" key="3">
    <source>
        <dbReference type="Pfam" id="PF25137"/>
    </source>
</evidence>
<dbReference type="HOGENOM" id="CLU_007207_0_0_9"/>
<dbReference type="KEGG" id="eac:EAL2_808p06480"/>
<feature type="domain" description="Alcohol dehydrogenase iron-type/glycerol dehydrogenase GldA" evidence="2">
    <location>
        <begin position="8"/>
        <end position="174"/>
    </location>
</feature>
<evidence type="ECO:0000259" key="2">
    <source>
        <dbReference type="Pfam" id="PF00465"/>
    </source>
</evidence>
<keyword evidence="5" id="KW-1185">Reference proteome</keyword>
<dbReference type="eggNOG" id="COG1454">
    <property type="taxonomic scope" value="Bacteria"/>
</dbReference>
<dbReference type="RefSeq" id="WP_025436992.1">
    <property type="nucleotide sequence ID" value="NZ_CP007453.1"/>
</dbReference>
<dbReference type="EC" id="1.1.1.-" evidence="4"/>
<evidence type="ECO:0000256" key="1">
    <source>
        <dbReference type="ARBA" id="ARBA00023002"/>
    </source>
</evidence>
<protein>
    <submittedName>
        <fullName evidence="4">NADPH-dependent butanol dehydrogenase Adh</fullName>
        <ecNumber evidence="4">1.1.1.-</ecNumber>
    </submittedName>
</protein>
<dbReference type="CDD" id="cd08181">
    <property type="entry name" value="PPD-like"/>
    <property type="match status" value="1"/>
</dbReference>
<dbReference type="AlphaFoldDB" id="W8UBQ7"/>
<dbReference type="FunFam" id="3.40.50.1970:FF:000003">
    <property type="entry name" value="Alcohol dehydrogenase, iron-containing"/>
    <property type="match status" value="1"/>
</dbReference>
<dbReference type="Gene3D" id="1.20.1090.10">
    <property type="entry name" value="Dehydroquinate synthase-like - alpha domain"/>
    <property type="match status" value="1"/>
</dbReference>
<dbReference type="Proteomes" id="UP000019591">
    <property type="component" value="Plasmid EAL2_808p"/>
</dbReference>
<dbReference type="Gene3D" id="3.40.50.1970">
    <property type="match status" value="1"/>
</dbReference>
<dbReference type="Pfam" id="PF25137">
    <property type="entry name" value="ADH_Fe_C"/>
    <property type="match status" value="1"/>
</dbReference>
<organism evidence="4 5">
    <name type="scientific">Peptoclostridium acidaminophilum DSM 3953</name>
    <dbReference type="NCBI Taxonomy" id="1286171"/>
    <lineage>
        <taxon>Bacteria</taxon>
        <taxon>Bacillati</taxon>
        <taxon>Bacillota</taxon>
        <taxon>Clostridia</taxon>
        <taxon>Peptostreptococcales</taxon>
        <taxon>Peptoclostridiaceae</taxon>
        <taxon>Peptoclostridium</taxon>
    </lineage>
</organism>
<dbReference type="InterPro" id="IPR039697">
    <property type="entry name" value="Alcohol_dehydrogenase_Fe"/>
</dbReference>
<dbReference type="PANTHER" id="PTHR11496">
    <property type="entry name" value="ALCOHOL DEHYDROGENASE"/>
    <property type="match status" value="1"/>
</dbReference>
<feature type="domain" description="Fe-containing alcohol dehydrogenase-like C-terminal" evidence="3">
    <location>
        <begin position="185"/>
        <end position="324"/>
    </location>
</feature>
<dbReference type="InterPro" id="IPR001670">
    <property type="entry name" value="ADH_Fe/GldA"/>
</dbReference>
<dbReference type="EMBL" id="CP007453">
    <property type="protein sequence ID" value="AHM58151.1"/>
    <property type="molecule type" value="Genomic_DNA"/>
</dbReference>
<dbReference type="OrthoDB" id="9804734at2"/>
<reference evidence="4 5" key="1">
    <citation type="journal article" date="2014" name="Genome Announc.">
        <title>Complete Genome Sequence of Amino Acid-Utilizing Eubacterium acidaminophilum al-2 (DSM 3953).</title>
        <authorList>
            <person name="Poehlein A."/>
            <person name="Andreesen J.R."/>
            <person name="Daniel R."/>
        </authorList>
    </citation>
    <scope>NUCLEOTIDE SEQUENCE [LARGE SCALE GENOMIC DNA]</scope>
    <source>
        <strain evidence="4 5">DSM 3953</strain>
        <plasmid evidence="5">Plasmid EAL2_808p</plasmid>
    </source>
</reference>
<keyword evidence="1 4" id="KW-0560">Oxidoreductase</keyword>
<proteinExistence type="predicted"/>
<keyword evidence="4" id="KW-0614">Plasmid</keyword>
<dbReference type="GO" id="GO:0046872">
    <property type="term" value="F:metal ion binding"/>
    <property type="evidence" value="ECO:0007669"/>
    <property type="project" value="InterPro"/>
</dbReference>
<dbReference type="PANTHER" id="PTHR11496:SF104">
    <property type="entry name" value="3-DEOXY-ALPHA-D-MANNO-OCTULOSONATE 8-OXIDASE"/>
    <property type="match status" value="1"/>
</dbReference>
<evidence type="ECO:0000313" key="4">
    <source>
        <dbReference type="EMBL" id="AHM58151.1"/>
    </source>
</evidence>
<dbReference type="GO" id="GO:0004022">
    <property type="term" value="F:alcohol dehydrogenase (NAD+) activity"/>
    <property type="evidence" value="ECO:0007669"/>
    <property type="project" value="TreeGrafter"/>
</dbReference>
<geneLocation type="plasmid" evidence="4 5">
    <name>EAL2_808p</name>
</geneLocation>
<dbReference type="Pfam" id="PF00465">
    <property type="entry name" value="Fe-ADH"/>
    <property type="match status" value="1"/>
</dbReference>
<gene>
    <name evidence="4" type="primary">adh</name>
    <name evidence="4" type="ORF">EAL2_808p06480</name>
</gene>
<dbReference type="SUPFAM" id="SSF56796">
    <property type="entry name" value="Dehydroquinate synthase-like"/>
    <property type="match status" value="1"/>
</dbReference>
<evidence type="ECO:0000313" key="5">
    <source>
        <dbReference type="Proteomes" id="UP000019591"/>
    </source>
</evidence>
<sequence>MDFTYHMPTKIVFGKGAVRNAAAIFKETGRKAIIVTGRQSSKKNGSLSDVVSALGEAGVGHILFDEVDENPGVKTVQKAAEMAREAGADFVIGIGGGSPMDFAKGVAVLLENIECTYMDLIEGSPLGATPVIAVATTSGTGSEVTHYAIFTDYEENTKKNYVHRIFPRYALCDPSYTQFLSAEVTVNTAVDALSHLVEGYMANAANPISDMLARSGFEIFKKCKQALLKGEFGYEDRENLMLCSTVAGMVISQAGTSLPHGMGYPLTYFKGIAHGRANGLVMREYLEFCSDTSKLKGMLKLLEMSSLSELGEFLDKLLGLEKSVSADEIAKYSSDMIRNVAKLKNHPCPVKEEDILGIYTKSLLR</sequence>
<name>W8UBQ7_PEPAC</name>
<dbReference type="InterPro" id="IPR056798">
    <property type="entry name" value="ADH_Fe_C"/>
</dbReference>
<dbReference type="PATRIC" id="fig|1286171.3.peg.2832"/>